<feature type="compositionally biased region" description="Basic and acidic residues" evidence="1">
    <location>
        <begin position="1"/>
        <end position="23"/>
    </location>
</feature>
<comment type="caution">
    <text evidence="2">The sequence shown here is derived from an EMBL/GenBank/DDBJ whole genome shotgun (WGS) entry which is preliminary data.</text>
</comment>
<dbReference type="EMBL" id="JAPWDQ010000003">
    <property type="protein sequence ID" value="KAJ5491631.1"/>
    <property type="molecule type" value="Genomic_DNA"/>
</dbReference>
<dbReference type="Proteomes" id="UP001148312">
    <property type="component" value="Unassembled WGS sequence"/>
</dbReference>
<dbReference type="AlphaFoldDB" id="A0A9W9XG59"/>
<proteinExistence type="predicted"/>
<evidence type="ECO:0000256" key="1">
    <source>
        <dbReference type="SAM" id="MobiDB-lite"/>
    </source>
</evidence>
<protein>
    <submittedName>
        <fullName evidence="2">Uncharacterized protein</fullName>
    </submittedName>
</protein>
<feature type="region of interest" description="Disordered" evidence="1">
    <location>
        <begin position="60"/>
        <end position="92"/>
    </location>
</feature>
<dbReference type="RefSeq" id="XP_056792759.1">
    <property type="nucleotide sequence ID" value="XM_056932800.1"/>
</dbReference>
<evidence type="ECO:0000313" key="2">
    <source>
        <dbReference type="EMBL" id="KAJ5491631.1"/>
    </source>
</evidence>
<dbReference type="GeneID" id="81623049"/>
<name>A0A9W9XG59_9EURO</name>
<reference evidence="2" key="1">
    <citation type="submission" date="2022-12" db="EMBL/GenBank/DDBJ databases">
        <authorList>
            <person name="Petersen C."/>
        </authorList>
    </citation>
    <scope>NUCLEOTIDE SEQUENCE</scope>
    <source>
        <strain evidence="2">IBT 30728</strain>
    </source>
</reference>
<evidence type="ECO:0000313" key="3">
    <source>
        <dbReference type="Proteomes" id="UP001148312"/>
    </source>
</evidence>
<gene>
    <name evidence="2" type="ORF">N7539_003198</name>
</gene>
<accession>A0A9W9XG59</accession>
<keyword evidence="3" id="KW-1185">Reference proteome</keyword>
<reference evidence="2" key="2">
    <citation type="journal article" date="2023" name="IMA Fungus">
        <title>Comparative genomic study of the Penicillium genus elucidates a diverse pangenome and 15 lateral gene transfer events.</title>
        <authorList>
            <person name="Petersen C."/>
            <person name="Sorensen T."/>
            <person name="Nielsen M.R."/>
            <person name="Sondergaard T.E."/>
            <person name="Sorensen J.L."/>
            <person name="Fitzpatrick D.A."/>
            <person name="Frisvad J.C."/>
            <person name="Nielsen K.L."/>
        </authorList>
    </citation>
    <scope>NUCLEOTIDE SEQUENCE</scope>
    <source>
        <strain evidence="2">IBT 30728</strain>
    </source>
</reference>
<organism evidence="2 3">
    <name type="scientific">Penicillium diatomitis</name>
    <dbReference type="NCBI Taxonomy" id="2819901"/>
    <lineage>
        <taxon>Eukaryota</taxon>
        <taxon>Fungi</taxon>
        <taxon>Dikarya</taxon>
        <taxon>Ascomycota</taxon>
        <taxon>Pezizomycotina</taxon>
        <taxon>Eurotiomycetes</taxon>
        <taxon>Eurotiomycetidae</taxon>
        <taxon>Eurotiales</taxon>
        <taxon>Aspergillaceae</taxon>
        <taxon>Penicillium</taxon>
    </lineage>
</organism>
<feature type="region of interest" description="Disordered" evidence="1">
    <location>
        <begin position="1"/>
        <end position="41"/>
    </location>
</feature>
<sequence length="388" mass="44277">MSSYKSDFRPLKEDDPSTEKLPDLEPSLPENDQDACPLFTKLPPEARNRIYALSLEHSGVRPWSDTSQPARRDPGGADNNEDETTGTNAPYRGNAFCFRPGEASLLPAEVSEHTFWFYRGPPHVKNAFSPRDYFSKMSPKQQSQVQHLHFFTQQFFLEDTWSNIWNGIEVVRKRKKESVGGATTNEIDNRPSHNGIIPFPSYLASRQLLTSGLTLSTAIPNVQRIQIIKISPRTRTITIRHTDWWFWEDNHPLALNPFHEGATISQHQARLYPRPDPSRAAFPSQRAWGNKFITMPSLEELTFEFETVMRKRDQLDNIIQRALHWKFPLRFRPGTKELIYLVADPASLRAYTWVGATENDLKAEDNQQSALVPQFAGVMSGNEVLAAA</sequence>